<reference evidence="1 2" key="1">
    <citation type="submission" date="2018-01" db="EMBL/GenBank/DDBJ databases">
        <title>Draft genome sequence of Nonomuraea sp. KC333.</title>
        <authorList>
            <person name="Sahin N."/>
            <person name="Saygin H."/>
            <person name="Ay H."/>
        </authorList>
    </citation>
    <scope>NUCLEOTIDE SEQUENCE [LARGE SCALE GENOMIC DNA]</scope>
    <source>
        <strain evidence="1 2">KC333</strain>
    </source>
</reference>
<evidence type="ECO:0008006" key="3">
    <source>
        <dbReference type="Google" id="ProtNLM"/>
    </source>
</evidence>
<name>A0A2W2E0Z8_9ACTN</name>
<dbReference type="GO" id="GO:0046872">
    <property type="term" value="F:metal ion binding"/>
    <property type="evidence" value="ECO:0007669"/>
    <property type="project" value="InterPro"/>
</dbReference>
<dbReference type="SUPFAM" id="SSF63411">
    <property type="entry name" value="LuxS/MPP-like metallohydrolase"/>
    <property type="match status" value="1"/>
</dbReference>
<evidence type="ECO:0000313" key="2">
    <source>
        <dbReference type="Proteomes" id="UP000249304"/>
    </source>
</evidence>
<organism evidence="1 2">
    <name type="scientific">Nonomuraea aridisoli</name>
    <dbReference type="NCBI Taxonomy" id="2070368"/>
    <lineage>
        <taxon>Bacteria</taxon>
        <taxon>Bacillati</taxon>
        <taxon>Actinomycetota</taxon>
        <taxon>Actinomycetes</taxon>
        <taxon>Streptosporangiales</taxon>
        <taxon>Streptosporangiaceae</taxon>
        <taxon>Nonomuraea</taxon>
    </lineage>
</organism>
<proteinExistence type="predicted"/>
<dbReference type="InterPro" id="IPR011249">
    <property type="entry name" value="Metalloenz_LuxS/M16"/>
</dbReference>
<dbReference type="AlphaFoldDB" id="A0A2W2E0Z8"/>
<gene>
    <name evidence="1" type="ORF">C1J01_17440</name>
</gene>
<evidence type="ECO:0000313" key="1">
    <source>
        <dbReference type="EMBL" id="PZG17652.1"/>
    </source>
</evidence>
<comment type="caution">
    <text evidence="1">The sequence shown here is derived from an EMBL/GenBank/DDBJ whole genome shotgun (WGS) entry which is preliminary data.</text>
</comment>
<dbReference type="Gene3D" id="3.30.830.10">
    <property type="entry name" value="Metalloenzyme, LuxS/M16 peptidase-like"/>
    <property type="match status" value="1"/>
</dbReference>
<dbReference type="EMBL" id="POUD01000064">
    <property type="protein sequence ID" value="PZG17652.1"/>
    <property type="molecule type" value="Genomic_DNA"/>
</dbReference>
<protein>
    <recommendedName>
        <fullName evidence="3">Peptidase M16 C-terminal domain-containing protein</fullName>
    </recommendedName>
</protein>
<keyword evidence="2" id="KW-1185">Reference proteome</keyword>
<sequence>MIVELPLGHHDDPPEQRGLAAVAARWLADVREPLGAARGRRTRHRLAPHSSSFSYWSCLDDLSDVPDRFGLATPPPDADRLNAIRRAQLRLSETRAADSRVRLLDALEQASWGEPAPTPLGDATTLSRITPDSLTAYLAACHRLGITIHRAPGRSTGVPAAAPVSHRRWRGGLTTVSGLADSRARVAVRLPLDPSTVAPGAVDVLAEVLGTGIDGVLPYELRISRGLTYSVGVLRWGADEPVTIGAKALVEPGDAAPAARLMLDVIRACLRRPPSAELRRAAERARTSLLLQADDPFGAVDELRRRARSEHTATELAEAIREHAAQGLTLAPAPGAPPAIAAVGPLTQAQQEVLEGVR</sequence>
<accession>A0A2W2E0Z8</accession>
<dbReference type="Proteomes" id="UP000249304">
    <property type="component" value="Unassembled WGS sequence"/>
</dbReference>